<dbReference type="InterPro" id="IPR047655">
    <property type="entry name" value="Transpos_IS630-like"/>
</dbReference>
<accession>A0ABY7LQU1</accession>
<dbReference type="PANTHER" id="PTHR46564:SF1">
    <property type="entry name" value="TRANSPOSASE"/>
    <property type="match status" value="1"/>
</dbReference>
<organism evidence="2 4">
    <name type="scientific">Hymenobacter canadensis</name>
    <dbReference type="NCBI Taxonomy" id="2999067"/>
    <lineage>
        <taxon>Bacteria</taxon>
        <taxon>Pseudomonadati</taxon>
        <taxon>Bacteroidota</taxon>
        <taxon>Cytophagia</taxon>
        <taxon>Cytophagales</taxon>
        <taxon>Hymenobacteraceae</taxon>
        <taxon>Hymenobacter</taxon>
    </lineage>
</organism>
<dbReference type="EMBL" id="CP114767">
    <property type="protein sequence ID" value="WBA43293.1"/>
    <property type="molecule type" value="Genomic_DNA"/>
</dbReference>
<feature type="domain" description="Tc1-like transposase DDE" evidence="1">
    <location>
        <begin position="69"/>
        <end position="211"/>
    </location>
</feature>
<dbReference type="PANTHER" id="PTHR46564">
    <property type="entry name" value="TRANSPOSASE"/>
    <property type="match status" value="1"/>
</dbReference>
<gene>
    <name evidence="2" type="ORF">O3303_04300</name>
    <name evidence="3" type="ORF">O3303_06920</name>
</gene>
<dbReference type="EMBL" id="CP114767">
    <property type="protein sequence ID" value="WBA42784.1"/>
    <property type="molecule type" value="Genomic_DNA"/>
</dbReference>
<reference evidence="2 4" key="1">
    <citation type="submission" date="2022-12" db="EMBL/GenBank/DDBJ databases">
        <title>Hymenobacter canadensis sp. nov. isolated from lake water of the Cambridge Bay, Canada.</title>
        <authorList>
            <person name="Kim W.H."/>
            <person name="Lee Y.M."/>
        </authorList>
    </citation>
    <scope>NUCLEOTIDE SEQUENCE [LARGE SCALE GENOMIC DNA]</scope>
    <source>
        <strain evidence="2 4">PAMC 29467</strain>
    </source>
</reference>
<dbReference type="Gene3D" id="3.30.420.10">
    <property type="entry name" value="Ribonuclease H-like superfamily/Ribonuclease H"/>
    <property type="match status" value="1"/>
</dbReference>
<dbReference type="InterPro" id="IPR038717">
    <property type="entry name" value="Tc1-like_DDE_dom"/>
</dbReference>
<keyword evidence="4" id="KW-1185">Reference proteome</keyword>
<dbReference type="SUPFAM" id="SSF53098">
    <property type="entry name" value="Ribonuclease H-like"/>
    <property type="match status" value="1"/>
</dbReference>
<name>A0ABY7LQU1_9BACT</name>
<dbReference type="RefSeq" id="WP_269560834.1">
    <property type="nucleotide sequence ID" value="NZ_CP114767.1"/>
</dbReference>
<dbReference type="InterPro" id="IPR012337">
    <property type="entry name" value="RNaseH-like_sf"/>
</dbReference>
<evidence type="ECO:0000313" key="4">
    <source>
        <dbReference type="Proteomes" id="UP001211005"/>
    </source>
</evidence>
<dbReference type="Pfam" id="PF13358">
    <property type="entry name" value="DDE_3"/>
    <property type="match status" value="1"/>
</dbReference>
<dbReference type="NCBIfam" id="NF033545">
    <property type="entry name" value="transpos_IS630"/>
    <property type="match status" value="1"/>
</dbReference>
<evidence type="ECO:0000313" key="3">
    <source>
        <dbReference type="EMBL" id="WBA43293.1"/>
    </source>
</evidence>
<dbReference type="InterPro" id="IPR036397">
    <property type="entry name" value="RNaseH_sf"/>
</dbReference>
<evidence type="ECO:0000259" key="1">
    <source>
        <dbReference type="Pfam" id="PF13358"/>
    </source>
</evidence>
<sequence>MPQSLGRHSPLPVPALSRSRLCYWARRLGFCYKRLRQSLRARRDALLFGFFQQELALLHQVEASGGVAVVYVDECRFSRQAPVSHAWQRRGQPAHGVPAERGPTGGYSLLGFWQARDPAQAFTGVLYAGAFTADLFVAAVEQFSFTLERPTILVLDNASIHRAASVQARLRAWARRGLRLQFLPAYSPELNQIERLWHRCKHYWLRPHDYDSEAHLYERLTQLIHGIGIQYRITFT</sequence>
<evidence type="ECO:0000313" key="2">
    <source>
        <dbReference type="EMBL" id="WBA42784.1"/>
    </source>
</evidence>
<dbReference type="Proteomes" id="UP001211005">
    <property type="component" value="Chromosome"/>
</dbReference>
<protein>
    <submittedName>
        <fullName evidence="2">IS630 family transposase</fullName>
    </submittedName>
</protein>
<proteinExistence type="predicted"/>